<evidence type="ECO:0000313" key="2">
    <source>
        <dbReference type="Proteomes" id="UP000504609"/>
    </source>
</evidence>
<dbReference type="AlphaFoldDB" id="A0A6J1FMS8"/>
<protein>
    <submittedName>
        <fullName evidence="3">Uncharacterized protein LOC111447229</fullName>
    </submittedName>
</protein>
<dbReference type="KEGG" id="cmos:111447229"/>
<dbReference type="RefSeq" id="XP_022942041.1">
    <property type="nucleotide sequence ID" value="XM_023086273.1"/>
</dbReference>
<evidence type="ECO:0000313" key="3">
    <source>
        <dbReference type="RefSeq" id="XP_022942041.1"/>
    </source>
</evidence>
<keyword evidence="1" id="KW-0812">Transmembrane</keyword>
<dbReference type="PANTHER" id="PTHR33512">
    <property type="entry name" value="PROTEIN, PUTATIVE (DUF1191)-RELATED"/>
    <property type="match status" value="1"/>
</dbReference>
<proteinExistence type="predicted"/>
<keyword evidence="1" id="KW-0472">Membrane</keyword>
<reference evidence="3" key="1">
    <citation type="submission" date="2025-08" db="UniProtKB">
        <authorList>
            <consortium name="RefSeq"/>
        </authorList>
    </citation>
    <scope>IDENTIFICATION</scope>
    <source>
        <tissue evidence="3">Young leaves</tissue>
    </source>
</reference>
<dbReference type="GeneID" id="111447229"/>
<name>A0A6J1FMS8_CUCMO</name>
<gene>
    <name evidence="3" type="primary">LOC111447229</name>
</gene>
<feature type="transmembrane region" description="Helical" evidence="1">
    <location>
        <begin position="263"/>
        <end position="285"/>
    </location>
</feature>
<evidence type="ECO:0000256" key="1">
    <source>
        <dbReference type="SAM" id="Phobius"/>
    </source>
</evidence>
<dbReference type="InterPro" id="IPR010605">
    <property type="entry name" value="DUF1191"/>
</dbReference>
<dbReference type="Pfam" id="PF06697">
    <property type="entry name" value="DUF1191"/>
    <property type="match status" value="1"/>
</dbReference>
<keyword evidence="2" id="KW-1185">Reference proteome</keyword>
<accession>A0A6J1FMS8</accession>
<keyword evidence="1" id="KW-1133">Transmembrane helix</keyword>
<dbReference type="PANTHER" id="PTHR33512:SF4">
    <property type="entry name" value="PROTEIN, PUTATIVE (DUF1191)-RELATED"/>
    <property type="match status" value="1"/>
</dbReference>
<dbReference type="GO" id="GO:0016020">
    <property type="term" value="C:membrane"/>
    <property type="evidence" value="ECO:0007669"/>
    <property type="project" value="TreeGrafter"/>
</dbReference>
<organism evidence="2 3">
    <name type="scientific">Cucurbita moschata</name>
    <name type="common">Winter crookneck squash</name>
    <name type="synonym">Cucurbita pepo var. moschata</name>
    <dbReference type="NCBI Taxonomy" id="3662"/>
    <lineage>
        <taxon>Eukaryota</taxon>
        <taxon>Viridiplantae</taxon>
        <taxon>Streptophyta</taxon>
        <taxon>Embryophyta</taxon>
        <taxon>Tracheophyta</taxon>
        <taxon>Spermatophyta</taxon>
        <taxon>Magnoliopsida</taxon>
        <taxon>eudicotyledons</taxon>
        <taxon>Gunneridae</taxon>
        <taxon>Pentapetalae</taxon>
        <taxon>rosids</taxon>
        <taxon>fabids</taxon>
        <taxon>Cucurbitales</taxon>
        <taxon>Cucurbitaceae</taxon>
        <taxon>Cucurbiteae</taxon>
        <taxon>Cucurbita</taxon>
    </lineage>
</organism>
<sequence>MLALQQAQIIHSQRHQISKDTHQEKVIASLANRIEVLKAPWKFAYLDMKWNFIFLVISFTFCPFVHTLQGNESISMDAFLQETAFKTLVRRRPYTGALYRANLPANLSGMEVSVVRLRSRRLWEKGANFSHIGIPSNTLPVPHVRRMVIVYQDFGNLSSSYFEIPGFSLQTPVVGFMVFNATSNIETKNITKLSINTMENPVEIHFPDMKLPSGKSSNTRCAEFDENGRFHLTQMGSSLNVCYSKKQGYFAVVSKLKRKKKTWYLWVIGFVLSAGGVVVAGYAAMVSIRALRTKKIQIMEKQADEDLVLQSRWVGNSKMPSAAVTRTIPVLENSSFP</sequence>
<dbReference type="Proteomes" id="UP000504609">
    <property type="component" value="Unplaced"/>
</dbReference>